<dbReference type="GO" id="GO:0005730">
    <property type="term" value="C:nucleolus"/>
    <property type="evidence" value="ECO:0007669"/>
    <property type="project" value="TreeGrafter"/>
</dbReference>
<keyword evidence="5" id="KW-0067">ATP-binding</keyword>
<dbReference type="OrthoDB" id="10253254at2759"/>
<feature type="region of interest" description="Disordered" evidence="8">
    <location>
        <begin position="1"/>
        <end position="209"/>
    </location>
</feature>
<dbReference type="PROSITE" id="PS51192">
    <property type="entry name" value="HELICASE_ATP_BIND_1"/>
    <property type="match status" value="1"/>
</dbReference>
<dbReference type="CDD" id="cd18791">
    <property type="entry name" value="SF2_C_RHA"/>
    <property type="match status" value="1"/>
</dbReference>
<evidence type="ECO:0000256" key="1">
    <source>
        <dbReference type="ARBA" id="ARBA00012552"/>
    </source>
</evidence>
<dbReference type="PROSITE" id="PS50192">
    <property type="entry name" value="T_SNARE"/>
    <property type="match status" value="1"/>
</dbReference>
<dbReference type="SUPFAM" id="SSF52540">
    <property type="entry name" value="P-loop containing nucleoside triphosphate hydrolases"/>
    <property type="match status" value="1"/>
</dbReference>
<dbReference type="InterPro" id="IPR007502">
    <property type="entry name" value="Helicase-assoc_dom"/>
</dbReference>
<evidence type="ECO:0000313" key="12">
    <source>
        <dbReference type="EMBL" id="KAH7160123.1"/>
    </source>
</evidence>
<dbReference type="CDD" id="cd17917">
    <property type="entry name" value="DEXHc_RHA-like"/>
    <property type="match status" value="1"/>
</dbReference>
<dbReference type="SUPFAM" id="SSF58038">
    <property type="entry name" value="SNARE fusion complex"/>
    <property type="match status" value="2"/>
</dbReference>
<feature type="compositionally biased region" description="Gly residues" evidence="8">
    <location>
        <begin position="137"/>
        <end position="148"/>
    </location>
</feature>
<dbReference type="InterPro" id="IPR000727">
    <property type="entry name" value="T_SNARE_dom"/>
</dbReference>
<feature type="coiled-coil region" evidence="7">
    <location>
        <begin position="258"/>
        <end position="285"/>
    </location>
</feature>
<dbReference type="Pfam" id="PF04408">
    <property type="entry name" value="WHD_HA2"/>
    <property type="match status" value="1"/>
</dbReference>
<dbReference type="EMBL" id="JAGMUU010000002">
    <property type="protein sequence ID" value="KAH7160123.1"/>
    <property type="molecule type" value="Genomic_DNA"/>
</dbReference>
<keyword evidence="2" id="KW-0547">Nucleotide-binding</keyword>
<dbReference type="GO" id="GO:0003724">
    <property type="term" value="F:RNA helicase activity"/>
    <property type="evidence" value="ECO:0007669"/>
    <property type="project" value="UniProtKB-EC"/>
</dbReference>
<dbReference type="Pfam" id="PF00271">
    <property type="entry name" value="Helicase_C"/>
    <property type="match status" value="1"/>
</dbReference>
<sequence>MKKFGFGKKSDDGDDANRNALFSRKKSSQSPASSNPYAKPGGNDPYADEAKYANMTPYQQARSGLGGPPGGGQGGPPSQHSSQSSQQSNPYGAPPGGHNSQPPSGYGADRYGSGGGYGGNRYDNAGTQDRHNAPAGGARGPGGYGGFGRSDEPDNNRDALFAGAPERQAQKQPPTGPPNGAYGQQSGADGGSYGGYGESRELTAEEQEEAEYQAILAEKRGIQQESAQSVNRSVQMARQANEVGRATLARLGAQGERLNNTEKHLDLAANQNKIAQDRAAELKTLNRSMFAVHVGNPFTSKSRQLKADEDVLNRHRSERDARESTRRDGFNANQRMESNFKDIDQSGQRRQPRKKDYGKFNLDDEEGADELEDQIDDGLDELSGQVSMMNMVGRAIGKEVDAQNKQIDRLMNKSNDVDDATRMNRERLARIKHLSWQNDNIGQRRRIITSSSHNKMASENNSAHPAKRRKTRTDPNALTIGGKAISLEGYLTAPAPKPAKKAVASEPATPAPTPQTNDAVATTVKGDANASRPKKSFPSRDSDKTRKLPIWRYRDNIQNAMRKSDSNVLVLVGETGSGKSTQVPQFLYQESWCRRQKVKTPGSDDEVSVGGMIAITQPRRVAATTLAHRVSQEAGTPLGKGRPDGLVGYSVRFDHVVPKGTKIKFLTEGMLLQELLRDPHLRSYSAIVVDEIHERSLDVDLLVGFLKQILAGDFAGRGGIPLKVVIMSATADVGVIQNFFKDVRSETTDVSPTQVLRIKGRQYPVELTHEPKPVPDLQDALLKTIFKIHLQEQLPGDILAFLTGQEEIEAAQKLIEEYAETLASNVPKIKVFPLYGQLSMEAQRQAFLPVKAAFTRKIVLATNIAETSVTVPGVRYIVDSGKAKLKQYRARLGMESLLAKPISKSSAVQRTGRAGREGPGKCFRLYTEETFKGLQDADLPEILRNDVLGAVLTMKARGIQDVLAFPLMDPPETESIEKALVHLHFLGALNDDGSITAVGEKMARLPISAPLAAVLLAAAKPEFDCVTETIDIISCITSGDDIFLQVQSEEAQEEVEATRKELQRREGDIMTYLTTMQLYTAENADRVDWCKKRKINTRNMRQALNIRRQLRGICLKEKLLDESPPPDPQPFVPLAPERAEQLLKCFLRGFALRTAMLAPDSSFVTVHGKHVVAIHPASVLHGQKKEAIMFLEHVYTNKNYAKKVSAIQATWIAEALEGR</sequence>
<proteinExistence type="predicted"/>
<feature type="compositionally biased region" description="Basic and acidic residues" evidence="8">
    <location>
        <begin position="305"/>
        <end position="329"/>
    </location>
</feature>
<dbReference type="Pfam" id="PF21010">
    <property type="entry name" value="HA2_C"/>
    <property type="match status" value="1"/>
</dbReference>
<dbReference type="EC" id="3.6.4.13" evidence="1"/>
<feature type="compositionally biased region" description="Gly residues" evidence="8">
    <location>
        <begin position="188"/>
        <end position="197"/>
    </location>
</feature>
<dbReference type="GO" id="GO:1990904">
    <property type="term" value="C:ribonucleoprotein complex"/>
    <property type="evidence" value="ECO:0007669"/>
    <property type="project" value="UniProtKB-ARBA"/>
</dbReference>
<dbReference type="Gene3D" id="1.20.5.110">
    <property type="match status" value="2"/>
</dbReference>
<dbReference type="Gene3D" id="3.40.50.300">
    <property type="entry name" value="P-loop containing nucleotide triphosphate hydrolases"/>
    <property type="match status" value="2"/>
</dbReference>
<dbReference type="PANTHER" id="PTHR18934:SF118">
    <property type="entry name" value="ATP-DEPENDENT RNA HELICASE DHX33"/>
    <property type="match status" value="1"/>
</dbReference>
<dbReference type="SMART" id="SM00490">
    <property type="entry name" value="HELICc"/>
    <property type="match status" value="1"/>
</dbReference>
<evidence type="ECO:0000256" key="3">
    <source>
        <dbReference type="ARBA" id="ARBA00022801"/>
    </source>
</evidence>
<feature type="region of interest" description="Disordered" evidence="8">
    <location>
        <begin position="450"/>
        <end position="476"/>
    </location>
</feature>
<evidence type="ECO:0000256" key="2">
    <source>
        <dbReference type="ARBA" id="ARBA00022741"/>
    </source>
</evidence>
<dbReference type="InterPro" id="IPR002464">
    <property type="entry name" value="DNA/RNA_helicase_DEAH_CS"/>
</dbReference>
<accession>A0A9P9FEQ0</accession>
<evidence type="ECO:0000259" key="9">
    <source>
        <dbReference type="PROSITE" id="PS50192"/>
    </source>
</evidence>
<dbReference type="PANTHER" id="PTHR18934">
    <property type="entry name" value="ATP-DEPENDENT RNA HELICASE"/>
    <property type="match status" value="1"/>
</dbReference>
<feature type="compositionally biased region" description="Basic and acidic residues" evidence="8">
    <location>
        <begin position="8"/>
        <end position="17"/>
    </location>
</feature>
<dbReference type="InterPro" id="IPR001650">
    <property type="entry name" value="Helicase_C-like"/>
</dbReference>
<dbReference type="SMART" id="SM00397">
    <property type="entry name" value="t_SNARE"/>
    <property type="match status" value="2"/>
</dbReference>
<name>A0A9P9FEQ0_9HYPO</name>
<feature type="compositionally biased region" description="Low complexity" evidence="8">
    <location>
        <begin position="76"/>
        <end position="91"/>
    </location>
</feature>
<gene>
    <name evidence="12" type="ORF">B0J13DRAFT_581169</name>
</gene>
<feature type="compositionally biased region" description="Polar residues" evidence="8">
    <location>
        <begin position="450"/>
        <end position="463"/>
    </location>
</feature>
<dbReference type="GO" id="GO:0045943">
    <property type="term" value="P:positive regulation of transcription by RNA polymerase I"/>
    <property type="evidence" value="ECO:0007669"/>
    <property type="project" value="TreeGrafter"/>
</dbReference>
<dbReference type="GO" id="GO:0003725">
    <property type="term" value="F:double-stranded RNA binding"/>
    <property type="evidence" value="ECO:0007669"/>
    <property type="project" value="TreeGrafter"/>
</dbReference>
<feature type="compositionally biased region" description="Gly residues" evidence="8">
    <location>
        <begin position="64"/>
        <end position="75"/>
    </location>
</feature>
<evidence type="ECO:0000256" key="7">
    <source>
        <dbReference type="SAM" id="Coils"/>
    </source>
</evidence>
<protein>
    <recommendedName>
        <fullName evidence="1">RNA helicase</fullName>
        <ecNumber evidence="1">3.6.4.13</ecNumber>
    </recommendedName>
</protein>
<dbReference type="InterPro" id="IPR027417">
    <property type="entry name" value="P-loop_NTPase"/>
</dbReference>
<evidence type="ECO:0000256" key="8">
    <source>
        <dbReference type="SAM" id="MobiDB-lite"/>
    </source>
</evidence>
<evidence type="ECO:0000259" key="10">
    <source>
        <dbReference type="PROSITE" id="PS51192"/>
    </source>
</evidence>
<dbReference type="InterPro" id="IPR014001">
    <property type="entry name" value="Helicase_ATP-bd"/>
</dbReference>
<dbReference type="Pfam" id="PF07717">
    <property type="entry name" value="OB_NTP_bind"/>
    <property type="match status" value="1"/>
</dbReference>
<comment type="catalytic activity">
    <reaction evidence="6">
        <text>ATP + H2O = ADP + phosphate + H(+)</text>
        <dbReference type="Rhea" id="RHEA:13065"/>
        <dbReference type="ChEBI" id="CHEBI:15377"/>
        <dbReference type="ChEBI" id="CHEBI:15378"/>
        <dbReference type="ChEBI" id="CHEBI:30616"/>
        <dbReference type="ChEBI" id="CHEBI:43474"/>
        <dbReference type="ChEBI" id="CHEBI:456216"/>
        <dbReference type="EC" id="3.6.4.13"/>
    </reaction>
</comment>
<keyword evidence="7" id="KW-0175">Coiled coil</keyword>
<dbReference type="PROSITE" id="PS51194">
    <property type="entry name" value="HELICASE_CTER"/>
    <property type="match status" value="1"/>
</dbReference>
<dbReference type="SMART" id="SM00487">
    <property type="entry name" value="DEXDc"/>
    <property type="match status" value="1"/>
</dbReference>
<dbReference type="GO" id="GO:0005524">
    <property type="term" value="F:ATP binding"/>
    <property type="evidence" value="ECO:0007669"/>
    <property type="project" value="UniProtKB-KW"/>
</dbReference>
<dbReference type="Gene3D" id="1.20.120.1080">
    <property type="match status" value="1"/>
</dbReference>
<dbReference type="AlphaFoldDB" id="A0A9P9FEQ0"/>
<dbReference type="CDD" id="cd15857">
    <property type="entry name" value="SNARE_SEC9C"/>
    <property type="match status" value="1"/>
</dbReference>
<dbReference type="FunFam" id="3.40.50.300:FF:000145">
    <property type="entry name" value="probable ATP-dependent RNA helicase DHX40"/>
    <property type="match status" value="1"/>
</dbReference>
<evidence type="ECO:0000259" key="11">
    <source>
        <dbReference type="PROSITE" id="PS51194"/>
    </source>
</evidence>
<dbReference type="CDD" id="cd15886">
    <property type="entry name" value="SNARE_SEC9N"/>
    <property type="match status" value="1"/>
</dbReference>
<keyword evidence="3" id="KW-0378">Hydrolase</keyword>
<evidence type="ECO:0000313" key="13">
    <source>
        <dbReference type="Proteomes" id="UP000717696"/>
    </source>
</evidence>
<reference evidence="12" key="1">
    <citation type="journal article" date="2021" name="Nat. Commun.">
        <title>Genetic determinants of endophytism in the Arabidopsis root mycobiome.</title>
        <authorList>
            <person name="Mesny F."/>
            <person name="Miyauchi S."/>
            <person name="Thiergart T."/>
            <person name="Pickel B."/>
            <person name="Atanasova L."/>
            <person name="Karlsson M."/>
            <person name="Huettel B."/>
            <person name="Barry K.W."/>
            <person name="Haridas S."/>
            <person name="Chen C."/>
            <person name="Bauer D."/>
            <person name="Andreopoulos W."/>
            <person name="Pangilinan J."/>
            <person name="LaButti K."/>
            <person name="Riley R."/>
            <person name="Lipzen A."/>
            <person name="Clum A."/>
            <person name="Drula E."/>
            <person name="Henrissat B."/>
            <person name="Kohler A."/>
            <person name="Grigoriev I.V."/>
            <person name="Martin F.M."/>
            <person name="Hacquard S."/>
        </authorList>
    </citation>
    <scope>NUCLEOTIDE SEQUENCE</scope>
    <source>
        <strain evidence="12">MPI-CAGE-AT-0021</strain>
    </source>
</reference>
<feature type="domain" description="Helicase C-terminal" evidence="11">
    <location>
        <begin position="776"/>
        <end position="958"/>
    </location>
</feature>
<dbReference type="PROSITE" id="PS00690">
    <property type="entry name" value="DEAH_ATP_HELICASE"/>
    <property type="match status" value="1"/>
</dbReference>
<dbReference type="Proteomes" id="UP000717696">
    <property type="component" value="Unassembled WGS sequence"/>
</dbReference>
<dbReference type="InterPro" id="IPR011709">
    <property type="entry name" value="DEAD-box_helicase_OB_fold"/>
</dbReference>
<organism evidence="12 13">
    <name type="scientific">Dactylonectria estremocensis</name>
    <dbReference type="NCBI Taxonomy" id="1079267"/>
    <lineage>
        <taxon>Eukaryota</taxon>
        <taxon>Fungi</taxon>
        <taxon>Dikarya</taxon>
        <taxon>Ascomycota</taxon>
        <taxon>Pezizomycotina</taxon>
        <taxon>Sordariomycetes</taxon>
        <taxon>Hypocreomycetidae</taxon>
        <taxon>Hypocreales</taxon>
        <taxon>Nectriaceae</taxon>
        <taxon>Dactylonectria</taxon>
    </lineage>
</organism>
<keyword evidence="13" id="KW-1185">Reference proteome</keyword>
<feature type="region of interest" description="Disordered" evidence="8">
    <location>
        <begin position="498"/>
        <end position="544"/>
    </location>
</feature>
<feature type="domain" description="Helicase ATP-binding" evidence="10">
    <location>
        <begin position="560"/>
        <end position="749"/>
    </location>
</feature>
<feature type="domain" description="T-SNARE coiled-coil homology" evidence="9">
    <location>
        <begin position="369"/>
        <end position="431"/>
    </location>
</feature>
<evidence type="ECO:0000256" key="6">
    <source>
        <dbReference type="ARBA" id="ARBA00047984"/>
    </source>
</evidence>
<evidence type="ECO:0000256" key="4">
    <source>
        <dbReference type="ARBA" id="ARBA00022806"/>
    </source>
</evidence>
<keyword evidence="4 12" id="KW-0347">Helicase</keyword>
<dbReference type="SMART" id="SM00847">
    <property type="entry name" value="HA2"/>
    <property type="match status" value="1"/>
</dbReference>
<evidence type="ECO:0000256" key="5">
    <source>
        <dbReference type="ARBA" id="ARBA00022840"/>
    </source>
</evidence>
<dbReference type="GO" id="GO:0016787">
    <property type="term" value="F:hydrolase activity"/>
    <property type="evidence" value="ECO:0007669"/>
    <property type="project" value="UniProtKB-KW"/>
</dbReference>
<feature type="region of interest" description="Disordered" evidence="8">
    <location>
        <begin position="301"/>
        <end position="369"/>
    </location>
</feature>
<comment type="caution">
    <text evidence="12">The sequence shown here is derived from an EMBL/GenBank/DDBJ whole genome shotgun (WGS) entry which is preliminary data.</text>
</comment>
<dbReference type="InterPro" id="IPR048333">
    <property type="entry name" value="HA2_WH"/>
</dbReference>